<dbReference type="PROSITE" id="PS50082">
    <property type="entry name" value="WD_REPEATS_2"/>
    <property type="match status" value="1"/>
</dbReference>
<gene>
    <name evidence="2" type="ORF">PPENT_87.1.T2140001</name>
</gene>
<dbReference type="PANTHER" id="PTHR19920:SF0">
    <property type="entry name" value="CYTOSOLIC IRON-SULFUR PROTEIN ASSEMBLY PROTEIN CIAO1-RELATED"/>
    <property type="match status" value="1"/>
</dbReference>
<dbReference type="InterPro" id="IPR001680">
    <property type="entry name" value="WD40_rpt"/>
</dbReference>
<dbReference type="PROSITE" id="PS50294">
    <property type="entry name" value="WD_REPEATS_REGION"/>
    <property type="match status" value="1"/>
</dbReference>
<dbReference type="PANTHER" id="PTHR19920">
    <property type="entry name" value="WD40 PROTEIN CIAO1"/>
    <property type="match status" value="1"/>
</dbReference>
<keyword evidence="3" id="KW-1185">Reference proteome</keyword>
<protein>
    <submittedName>
        <fullName evidence="2">Uncharacterized protein</fullName>
    </submittedName>
</protein>
<feature type="repeat" description="WD" evidence="1">
    <location>
        <begin position="223"/>
        <end position="256"/>
    </location>
</feature>
<dbReference type="EMBL" id="CAJJDO010000214">
    <property type="protein sequence ID" value="CAD8214428.1"/>
    <property type="molecule type" value="Genomic_DNA"/>
</dbReference>
<dbReference type="Proteomes" id="UP000689195">
    <property type="component" value="Unassembled WGS sequence"/>
</dbReference>
<accession>A0A8S1YLM3</accession>
<dbReference type="Pfam" id="PF00400">
    <property type="entry name" value="WD40"/>
    <property type="match status" value="2"/>
</dbReference>
<evidence type="ECO:0000313" key="3">
    <source>
        <dbReference type="Proteomes" id="UP000689195"/>
    </source>
</evidence>
<comment type="caution">
    <text evidence="2">The sequence shown here is derived from an EMBL/GenBank/DDBJ whole genome shotgun (WGS) entry which is preliminary data.</text>
</comment>
<dbReference type="SMART" id="SM00320">
    <property type="entry name" value="WD40"/>
    <property type="match status" value="4"/>
</dbReference>
<dbReference type="AlphaFoldDB" id="A0A8S1YLM3"/>
<organism evidence="2 3">
    <name type="scientific">Paramecium pentaurelia</name>
    <dbReference type="NCBI Taxonomy" id="43138"/>
    <lineage>
        <taxon>Eukaryota</taxon>
        <taxon>Sar</taxon>
        <taxon>Alveolata</taxon>
        <taxon>Ciliophora</taxon>
        <taxon>Intramacronucleata</taxon>
        <taxon>Oligohymenophorea</taxon>
        <taxon>Peniculida</taxon>
        <taxon>Parameciidae</taxon>
        <taxon>Paramecium</taxon>
    </lineage>
</organism>
<proteinExistence type="predicted"/>
<evidence type="ECO:0000256" key="1">
    <source>
        <dbReference type="PROSITE-ProRule" id="PRU00221"/>
    </source>
</evidence>
<dbReference type="OrthoDB" id="307942at2759"/>
<evidence type="ECO:0000313" key="2">
    <source>
        <dbReference type="EMBL" id="CAD8214428.1"/>
    </source>
</evidence>
<name>A0A8S1YLM3_9CILI</name>
<dbReference type="GO" id="GO:0016226">
    <property type="term" value="P:iron-sulfur cluster assembly"/>
    <property type="evidence" value="ECO:0007669"/>
    <property type="project" value="TreeGrafter"/>
</dbReference>
<dbReference type="GO" id="GO:0097361">
    <property type="term" value="C:cytosolic [4Fe-4S] assembly targeting complex"/>
    <property type="evidence" value="ECO:0007669"/>
    <property type="project" value="TreeGrafter"/>
</dbReference>
<keyword evidence="1" id="KW-0853">WD repeat</keyword>
<reference evidence="2" key="1">
    <citation type="submission" date="2021-01" db="EMBL/GenBank/DDBJ databases">
        <authorList>
            <consortium name="Genoscope - CEA"/>
            <person name="William W."/>
        </authorList>
    </citation>
    <scope>NUCLEOTIDE SEQUENCE</scope>
</reference>
<sequence length="485" mass="56725">MYIRCTQADHQNQQIIGFCIDSACTNQKPYCHLCLPSHIQHNNKLTSEELLSGWIQERILAAQDIQKNVQECKIALDRLINFLFLYNNFNIQQLTELGLSKIDQLIKGFSQIGDCEEKLFKQLKQSIEQTKSFVNEIIKKIKNQPNIKQNDNIQIPQSYHLSILEPNSNPFTFDLTKQQSIKQVQWCIAIAFNKDQSIVIAGCNNEIKVFQHIQGNLNLIQIFSEHTKDVYTLNFMKNTNDFVSGSEDCSIIIWKVTGNDQWKCQQKLFGHSNKIFSLLLSNTDDLIISGSDTIKFWRKQDQWLFQQTIIDHTDVVYSLSLNEEQNKLISCSFDLLILVIELQKLDKKWSVTQKIYVDQRGFRLCLINDNQFTFQLYCKEQMYVYVLDSNTNQYRKTKEIAVKFGSIYDNCLFPQQYQKQKCLLVNKNGKHVNLMKKLQNGDFIVQQSIEFDNCIIFGQLSDDGQYLITWDDGSKEIQIRKYREL</sequence>